<protein>
    <recommendedName>
        <fullName evidence="3">ACT domain-containing protein</fullName>
    </recommendedName>
</protein>
<dbReference type="EMBL" id="JBHSXX010000001">
    <property type="protein sequence ID" value="MFC6867662.1"/>
    <property type="molecule type" value="Genomic_DNA"/>
</dbReference>
<keyword evidence="2" id="KW-1185">Reference proteome</keyword>
<sequence>MSLSPAYTPSSTPSFLARRRIATYFTGGTNGVLTLVTALQQRGFTVHDMSVDIRDGVPESSMVCTVMVTSTDIDLLLEHLRDLPSVVSSELV</sequence>
<dbReference type="Proteomes" id="UP001596337">
    <property type="component" value="Unassembled WGS sequence"/>
</dbReference>
<evidence type="ECO:0008006" key="3">
    <source>
        <dbReference type="Google" id="ProtNLM"/>
    </source>
</evidence>
<proteinExistence type="predicted"/>
<gene>
    <name evidence="1" type="ORF">ACFQGD_10920</name>
</gene>
<comment type="caution">
    <text evidence="1">The sequence shown here is derived from an EMBL/GenBank/DDBJ whole genome shotgun (WGS) entry which is preliminary data.</text>
</comment>
<evidence type="ECO:0000313" key="2">
    <source>
        <dbReference type="Proteomes" id="UP001596337"/>
    </source>
</evidence>
<name>A0ABW2BZF4_9PSEU</name>
<reference evidence="2" key="1">
    <citation type="journal article" date="2019" name="Int. J. Syst. Evol. Microbiol.">
        <title>The Global Catalogue of Microorganisms (GCM) 10K type strain sequencing project: providing services to taxonomists for standard genome sequencing and annotation.</title>
        <authorList>
            <consortium name="The Broad Institute Genomics Platform"/>
            <consortium name="The Broad Institute Genome Sequencing Center for Infectious Disease"/>
            <person name="Wu L."/>
            <person name="Ma J."/>
        </authorList>
    </citation>
    <scope>NUCLEOTIDE SEQUENCE [LARGE SCALE GENOMIC DNA]</scope>
    <source>
        <strain evidence="2">KCTC 32255</strain>
    </source>
</reference>
<evidence type="ECO:0000313" key="1">
    <source>
        <dbReference type="EMBL" id="MFC6867662.1"/>
    </source>
</evidence>
<accession>A0ABW2BZF4</accession>
<dbReference type="RefSeq" id="WP_345401254.1">
    <property type="nucleotide sequence ID" value="NZ_BAABLA010000104.1"/>
</dbReference>
<organism evidence="1 2">
    <name type="scientific">Haloechinothrix salitolerans</name>
    <dbReference type="NCBI Taxonomy" id="926830"/>
    <lineage>
        <taxon>Bacteria</taxon>
        <taxon>Bacillati</taxon>
        <taxon>Actinomycetota</taxon>
        <taxon>Actinomycetes</taxon>
        <taxon>Pseudonocardiales</taxon>
        <taxon>Pseudonocardiaceae</taxon>
        <taxon>Haloechinothrix</taxon>
    </lineage>
</organism>